<dbReference type="InterPro" id="IPR044730">
    <property type="entry name" value="RNase_H-like_dom_plant"/>
</dbReference>
<dbReference type="InterPro" id="IPR053151">
    <property type="entry name" value="RNase_H-like"/>
</dbReference>
<accession>A0A2K3MXN9</accession>
<dbReference type="SUPFAM" id="SSF53098">
    <property type="entry name" value="Ribonuclease H-like"/>
    <property type="match status" value="1"/>
</dbReference>
<name>A0A2K3MXN9_TRIPR</name>
<dbReference type="Pfam" id="PF13966">
    <property type="entry name" value="zf-RVT"/>
    <property type="match status" value="1"/>
</dbReference>
<sequence length="321" mass="35652">MPTEIENKIAAILPPHSDNGSDTLSGAGGNCTSFSVANMYYKLRGFDMEAADPIWSKLWKLQVSERVRCFVWRMKWDRLLTNSMKHRMGLSSAACNYCGLANETILHALRDCSLVNQFWQQVVPYEIRGETYRNAMSAMEKVGQRDKVLSHIQWQQPVGNYVKLNTDGSCKEGKRAGCGGVIRGNQGEWLGGFAKGVGQCSAFVAELWGVLEGLLLAKRLGFSTVELSIDSKAVVHVVISGRTQGADGYAIVKKIRRLLKMDWNVKILHEYREANKCADALANIGCNLDHEVIFYEACPMEIGYILLADQLGISTPRLIVA</sequence>
<dbReference type="Pfam" id="PF13456">
    <property type="entry name" value="RVT_3"/>
    <property type="match status" value="1"/>
</dbReference>
<dbReference type="InterPro" id="IPR026960">
    <property type="entry name" value="RVT-Znf"/>
</dbReference>
<feature type="domain" description="RNase H type-1" evidence="1">
    <location>
        <begin position="158"/>
        <end position="287"/>
    </location>
</feature>
<dbReference type="Proteomes" id="UP000236291">
    <property type="component" value="Unassembled WGS sequence"/>
</dbReference>
<dbReference type="STRING" id="57577.A0A2K3MXN9"/>
<dbReference type="InterPro" id="IPR002156">
    <property type="entry name" value="RNaseH_domain"/>
</dbReference>
<gene>
    <name evidence="2" type="ORF">L195_g018750</name>
</gene>
<evidence type="ECO:0000259" key="1">
    <source>
        <dbReference type="PROSITE" id="PS50879"/>
    </source>
</evidence>
<dbReference type="ExpressionAtlas" id="A0A2K3MXN9">
    <property type="expression patterns" value="baseline"/>
</dbReference>
<protein>
    <submittedName>
        <fullName evidence="2">Ribonuclease H</fullName>
    </submittedName>
</protein>
<dbReference type="AlphaFoldDB" id="A0A2K3MXN9"/>
<dbReference type="GO" id="GO:0003676">
    <property type="term" value="F:nucleic acid binding"/>
    <property type="evidence" value="ECO:0007669"/>
    <property type="project" value="InterPro"/>
</dbReference>
<dbReference type="InterPro" id="IPR036397">
    <property type="entry name" value="RNaseH_sf"/>
</dbReference>
<dbReference type="CDD" id="cd06222">
    <property type="entry name" value="RNase_H_like"/>
    <property type="match status" value="1"/>
</dbReference>
<dbReference type="PANTHER" id="PTHR47723:SF19">
    <property type="entry name" value="POLYNUCLEOTIDYL TRANSFERASE, RIBONUCLEASE H-LIKE SUPERFAMILY PROTEIN"/>
    <property type="match status" value="1"/>
</dbReference>
<reference evidence="2 3" key="1">
    <citation type="journal article" date="2014" name="Am. J. Bot.">
        <title>Genome assembly and annotation for red clover (Trifolium pratense; Fabaceae).</title>
        <authorList>
            <person name="Istvanek J."/>
            <person name="Jaros M."/>
            <person name="Krenek A."/>
            <person name="Repkova J."/>
        </authorList>
    </citation>
    <scope>NUCLEOTIDE SEQUENCE [LARGE SCALE GENOMIC DNA]</scope>
    <source>
        <strain evidence="3">cv. Tatra</strain>
        <tissue evidence="2">Young leaves</tissue>
    </source>
</reference>
<organism evidence="2 3">
    <name type="scientific">Trifolium pratense</name>
    <name type="common">Red clover</name>
    <dbReference type="NCBI Taxonomy" id="57577"/>
    <lineage>
        <taxon>Eukaryota</taxon>
        <taxon>Viridiplantae</taxon>
        <taxon>Streptophyta</taxon>
        <taxon>Embryophyta</taxon>
        <taxon>Tracheophyta</taxon>
        <taxon>Spermatophyta</taxon>
        <taxon>Magnoliopsida</taxon>
        <taxon>eudicotyledons</taxon>
        <taxon>Gunneridae</taxon>
        <taxon>Pentapetalae</taxon>
        <taxon>rosids</taxon>
        <taxon>fabids</taxon>
        <taxon>Fabales</taxon>
        <taxon>Fabaceae</taxon>
        <taxon>Papilionoideae</taxon>
        <taxon>50 kb inversion clade</taxon>
        <taxon>NPAAA clade</taxon>
        <taxon>Hologalegina</taxon>
        <taxon>IRL clade</taxon>
        <taxon>Trifolieae</taxon>
        <taxon>Trifolium</taxon>
    </lineage>
</organism>
<dbReference type="InterPro" id="IPR012337">
    <property type="entry name" value="RNaseH-like_sf"/>
</dbReference>
<comment type="caution">
    <text evidence="2">The sequence shown here is derived from an EMBL/GenBank/DDBJ whole genome shotgun (WGS) entry which is preliminary data.</text>
</comment>
<evidence type="ECO:0000313" key="2">
    <source>
        <dbReference type="EMBL" id="PNX95557.1"/>
    </source>
</evidence>
<proteinExistence type="predicted"/>
<evidence type="ECO:0000313" key="3">
    <source>
        <dbReference type="Proteomes" id="UP000236291"/>
    </source>
</evidence>
<dbReference type="GO" id="GO:0004523">
    <property type="term" value="F:RNA-DNA hybrid ribonuclease activity"/>
    <property type="evidence" value="ECO:0007669"/>
    <property type="project" value="InterPro"/>
</dbReference>
<dbReference type="Gene3D" id="3.30.420.10">
    <property type="entry name" value="Ribonuclease H-like superfamily/Ribonuclease H"/>
    <property type="match status" value="1"/>
</dbReference>
<dbReference type="PANTHER" id="PTHR47723">
    <property type="entry name" value="OS05G0353850 PROTEIN"/>
    <property type="match status" value="1"/>
</dbReference>
<dbReference type="PROSITE" id="PS50879">
    <property type="entry name" value="RNASE_H_1"/>
    <property type="match status" value="1"/>
</dbReference>
<reference evidence="2 3" key="2">
    <citation type="journal article" date="2017" name="Front. Plant Sci.">
        <title>Gene Classification and Mining of Molecular Markers Useful in Red Clover (Trifolium pratense) Breeding.</title>
        <authorList>
            <person name="Istvanek J."/>
            <person name="Dluhosova J."/>
            <person name="Dluhos P."/>
            <person name="Patkova L."/>
            <person name="Nedelnik J."/>
            <person name="Repkova J."/>
        </authorList>
    </citation>
    <scope>NUCLEOTIDE SEQUENCE [LARGE SCALE GENOMIC DNA]</scope>
    <source>
        <strain evidence="3">cv. Tatra</strain>
        <tissue evidence="2">Young leaves</tissue>
    </source>
</reference>
<dbReference type="EMBL" id="ASHM01013597">
    <property type="protein sequence ID" value="PNX95557.1"/>
    <property type="molecule type" value="Genomic_DNA"/>
</dbReference>